<evidence type="ECO:0000313" key="2">
    <source>
        <dbReference type="Proteomes" id="UP000799764"/>
    </source>
</evidence>
<comment type="caution">
    <text evidence="1">The sequence shown here is derived from an EMBL/GenBank/DDBJ whole genome shotgun (WGS) entry which is preliminary data.</text>
</comment>
<sequence>MYVCMYVCRVAFTKSCTNSQHQHRHQHPCSSAPSLAVGYHRTEAHPSLNKAALARFVEIGTRAHKHLPSTRSTLDCRKKDIPSSAAWVSLSVAAHAAPCMARVISRGALAYRSVRCTWPSRVLGMLCGSGRVVRSLT</sequence>
<dbReference type="Proteomes" id="UP000799764">
    <property type="component" value="Unassembled WGS sequence"/>
</dbReference>
<accession>A0A9P4PYX0</accession>
<organism evidence="1 2">
    <name type="scientific">Karstenula rhodostoma CBS 690.94</name>
    <dbReference type="NCBI Taxonomy" id="1392251"/>
    <lineage>
        <taxon>Eukaryota</taxon>
        <taxon>Fungi</taxon>
        <taxon>Dikarya</taxon>
        <taxon>Ascomycota</taxon>
        <taxon>Pezizomycotina</taxon>
        <taxon>Dothideomycetes</taxon>
        <taxon>Pleosporomycetidae</taxon>
        <taxon>Pleosporales</taxon>
        <taxon>Massarineae</taxon>
        <taxon>Didymosphaeriaceae</taxon>
        <taxon>Karstenula</taxon>
    </lineage>
</organism>
<proteinExistence type="predicted"/>
<dbReference type="EMBL" id="MU001492">
    <property type="protein sequence ID" value="KAF2451858.1"/>
    <property type="molecule type" value="Genomic_DNA"/>
</dbReference>
<evidence type="ECO:0000313" key="1">
    <source>
        <dbReference type="EMBL" id="KAF2451858.1"/>
    </source>
</evidence>
<keyword evidence="2" id="KW-1185">Reference proteome</keyword>
<name>A0A9P4PYX0_9PLEO</name>
<dbReference type="AlphaFoldDB" id="A0A9P4PYX0"/>
<protein>
    <submittedName>
        <fullName evidence="1">Uncharacterized protein</fullName>
    </submittedName>
</protein>
<gene>
    <name evidence="1" type="ORF">P171DRAFT_14100</name>
</gene>
<reference evidence="1" key="1">
    <citation type="journal article" date="2020" name="Stud. Mycol.">
        <title>101 Dothideomycetes genomes: a test case for predicting lifestyles and emergence of pathogens.</title>
        <authorList>
            <person name="Haridas S."/>
            <person name="Albert R."/>
            <person name="Binder M."/>
            <person name="Bloem J."/>
            <person name="Labutti K."/>
            <person name="Salamov A."/>
            <person name="Andreopoulos B."/>
            <person name="Baker S."/>
            <person name="Barry K."/>
            <person name="Bills G."/>
            <person name="Bluhm B."/>
            <person name="Cannon C."/>
            <person name="Castanera R."/>
            <person name="Culley D."/>
            <person name="Daum C."/>
            <person name="Ezra D."/>
            <person name="Gonzalez J."/>
            <person name="Henrissat B."/>
            <person name="Kuo A."/>
            <person name="Liang C."/>
            <person name="Lipzen A."/>
            <person name="Lutzoni F."/>
            <person name="Magnuson J."/>
            <person name="Mondo S."/>
            <person name="Nolan M."/>
            <person name="Ohm R."/>
            <person name="Pangilinan J."/>
            <person name="Park H.-J."/>
            <person name="Ramirez L."/>
            <person name="Alfaro M."/>
            <person name="Sun H."/>
            <person name="Tritt A."/>
            <person name="Yoshinaga Y."/>
            <person name="Zwiers L.-H."/>
            <person name="Turgeon B."/>
            <person name="Goodwin S."/>
            <person name="Spatafora J."/>
            <person name="Crous P."/>
            <person name="Grigoriev I."/>
        </authorList>
    </citation>
    <scope>NUCLEOTIDE SEQUENCE</scope>
    <source>
        <strain evidence="1">CBS 690.94</strain>
    </source>
</reference>